<dbReference type="OrthoDB" id="1190494at2"/>
<dbReference type="InterPro" id="IPR041354">
    <property type="entry name" value="4PPT_N"/>
</dbReference>
<dbReference type="EMBL" id="PTJC01000006">
    <property type="protein sequence ID" value="PPK85625.1"/>
    <property type="molecule type" value="Genomic_DNA"/>
</dbReference>
<keyword evidence="5" id="KW-1185">Reference proteome</keyword>
<dbReference type="GO" id="GO:0000287">
    <property type="term" value="F:magnesium ion binding"/>
    <property type="evidence" value="ECO:0007669"/>
    <property type="project" value="InterPro"/>
</dbReference>
<dbReference type="AlphaFoldDB" id="A0A2S6I383"/>
<dbReference type="GO" id="GO:0008897">
    <property type="term" value="F:holo-[acyl-carrier-protein] synthase activity"/>
    <property type="evidence" value="ECO:0007669"/>
    <property type="project" value="InterPro"/>
</dbReference>
<evidence type="ECO:0000313" key="5">
    <source>
        <dbReference type="Proteomes" id="UP000237662"/>
    </source>
</evidence>
<accession>A0A2S6I383</accession>
<evidence type="ECO:0000259" key="3">
    <source>
        <dbReference type="Pfam" id="PF17837"/>
    </source>
</evidence>
<protein>
    <submittedName>
        <fullName evidence="4">4'-phosphopantetheinyl transferase superfamily protein</fullName>
    </submittedName>
</protein>
<dbReference type="InterPro" id="IPR037143">
    <property type="entry name" value="4-PPantetheinyl_Trfase_dom_sf"/>
</dbReference>
<evidence type="ECO:0000256" key="1">
    <source>
        <dbReference type="ARBA" id="ARBA00022679"/>
    </source>
</evidence>
<dbReference type="Proteomes" id="UP000237662">
    <property type="component" value="Unassembled WGS sequence"/>
</dbReference>
<dbReference type="Pfam" id="PF01648">
    <property type="entry name" value="ACPS"/>
    <property type="match status" value="1"/>
</dbReference>
<sequence>MPLFFHESIHPPGEWGLWRIDESEDWLRRELGVHAHEERQLSRIKGEERRREFLAARLLLHHMSGRDDRGSLLKDTDGKPHLADSLFFVSISHTVGYSAAMAHPRVCGIDVQRLVPRITHLAPKFVGEVEQAQLVPSKELLQLHLIWSAKEAMYKAYGRRQLDFKEHLTVNLEGYGSERTAATGHIQTADTRMEFTLDWKVYGDFVLVAAVEV</sequence>
<reference evidence="4 5" key="1">
    <citation type="submission" date="2018-02" db="EMBL/GenBank/DDBJ databases">
        <title>Genomic Encyclopedia of Archaeal and Bacterial Type Strains, Phase II (KMG-II): from individual species to whole genera.</title>
        <authorList>
            <person name="Goeker M."/>
        </authorList>
    </citation>
    <scope>NUCLEOTIDE SEQUENCE [LARGE SCALE GENOMIC DNA]</scope>
    <source>
        <strain evidence="4 5">DSM 29526</strain>
    </source>
</reference>
<dbReference type="Pfam" id="PF17837">
    <property type="entry name" value="4PPT_N"/>
    <property type="match status" value="1"/>
</dbReference>
<evidence type="ECO:0000313" key="4">
    <source>
        <dbReference type="EMBL" id="PPK85625.1"/>
    </source>
</evidence>
<feature type="domain" description="4'-phosphopantetheinyl transferase" evidence="2">
    <location>
        <begin position="107"/>
        <end position="166"/>
    </location>
</feature>
<dbReference type="SUPFAM" id="SSF56214">
    <property type="entry name" value="4'-phosphopantetheinyl transferase"/>
    <property type="match status" value="2"/>
</dbReference>
<dbReference type="Gene3D" id="3.90.470.20">
    <property type="entry name" value="4'-phosphopantetheinyl transferase domain"/>
    <property type="match status" value="1"/>
</dbReference>
<comment type="caution">
    <text evidence="4">The sequence shown here is derived from an EMBL/GenBank/DDBJ whole genome shotgun (WGS) entry which is preliminary data.</text>
</comment>
<feature type="domain" description="4'-phosphopantetheinyl transferase N-terminal" evidence="3">
    <location>
        <begin position="43"/>
        <end position="102"/>
    </location>
</feature>
<dbReference type="InterPro" id="IPR008278">
    <property type="entry name" value="4-PPantetheinyl_Trfase_dom"/>
</dbReference>
<organism evidence="4 5">
    <name type="scientific">Neolewinella xylanilytica</name>
    <dbReference type="NCBI Taxonomy" id="1514080"/>
    <lineage>
        <taxon>Bacteria</taxon>
        <taxon>Pseudomonadati</taxon>
        <taxon>Bacteroidota</taxon>
        <taxon>Saprospiria</taxon>
        <taxon>Saprospirales</taxon>
        <taxon>Lewinellaceae</taxon>
        <taxon>Neolewinella</taxon>
    </lineage>
</organism>
<dbReference type="RefSeq" id="WP_104420116.1">
    <property type="nucleotide sequence ID" value="NZ_PTJC01000006.1"/>
</dbReference>
<keyword evidence="1 4" id="KW-0808">Transferase</keyword>
<evidence type="ECO:0000259" key="2">
    <source>
        <dbReference type="Pfam" id="PF01648"/>
    </source>
</evidence>
<proteinExistence type="predicted"/>
<name>A0A2S6I383_9BACT</name>
<gene>
    <name evidence="4" type="ORF">CLV84_2528</name>
</gene>